<evidence type="ECO:0000256" key="2">
    <source>
        <dbReference type="ARBA" id="ARBA00038209"/>
    </source>
</evidence>
<dbReference type="PANTHER" id="PTHR43174:SF2">
    <property type="entry name" value="UDP-N-ACETYLGLUCOSAMINE 2-EPIMERASE"/>
    <property type="match status" value="1"/>
</dbReference>
<proteinExistence type="inferred from homology"/>
<feature type="domain" description="UDP-N-acetylglucosamine 2-epimerase" evidence="5">
    <location>
        <begin position="33"/>
        <end position="383"/>
    </location>
</feature>
<reference evidence="6 7" key="1">
    <citation type="submission" date="2017-05" db="EMBL/GenBank/DDBJ databases">
        <authorList>
            <person name="Varghese N."/>
            <person name="Submissions S."/>
        </authorList>
    </citation>
    <scope>NUCLEOTIDE SEQUENCE [LARGE SCALE GENOMIC DNA]</scope>
    <source>
        <strain evidence="6 7">DSM 25457</strain>
    </source>
</reference>
<dbReference type="InterPro" id="IPR003331">
    <property type="entry name" value="UDP_GlcNAc_Epimerase_2_dom"/>
</dbReference>
<dbReference type="NCBIfam" id="TIGR00236">
    <property type="entry name" value="wecB"/>
    <property type="match status" value="1"/>
</dbReference>
<dbReference type="Pfam" id="PF02350">
    <property type="entry name" value="Epimerase_2"/>
    <property type="match status" value="1"/>
</dbReference>
<evidence type="ECO:0000256" key="3">
    <source>
        <dbReference type="ARBA" id="ARBA00038858"/>
    </source>
</evidence>
<comment type="similarity">
    <text evidence="2 4">Belongs to the UDP-N-acetylglucosamine 2-epimerase family.</text>
</comment>
<gene>
    <name evidence="6" type="ORF">SAMN06265222_103378</name>
</gene>
<evidence type="ECO:0000313" key="6">
    <source>
        <dbReference type="EMBL" id="SMP51908.1"/>
    </source>
</evidence>
<dbReference type="EC" id="5.1.3.14" evidence="3"/>
<evidence type="ECO:0000256" key="1">
    <source>
        <dbReference type="ARBA" id="ARBA00023235"/>
    </source>
</evidence>
<evidence type="ECO:0000313" key="7">
    <source>
        <dbReference type="Proteomes" id="UP001158067"/>
    </source>
</evidence>
<dbReference type="SUPFAM" id="SSF53756">
    <property type="entry name" value="UDP-Glycosyltransferase/glycogen phosphorylase"/>
    <property type="match status" value="1"/>
</dbReference>
<dbReference type="Gene3D" id="3.40.50.2000">
    <property type="entry name" value="Glycogen Phosphorylase B"/>
    <property type="match status" value="2"/>
</dbReference>
<accession>A0ABY1Q0F4</accession>
<organism evidence="6 7">
    <name type="scientific">Neorhodopirellula lusitana</name>
    <dbReference type="NCBI Taxonomy" id="445327"/>
    <lineage>
        <taxon>Bacteria</taxon>
        <taxon>Pseudomonadati</taxon>
        <taxon>Planctomycetota</taxon>
        <taxon>Planctomycetia</taxon>
        <taxon>Pirellulales</taxon>
        <taxon>Pirellulaceae</taxon>
        <taxon>Neorhodopirellula</taxon>
    </lineage>
</organism>
<sequence length="389" mass="42628">MSSKATQPVKRPKIAVFFGTRPEAIKMAPLVSALAQDDRFNLLSISTGQHREMLDQVIRIFELPVHHDLDVMTPGQSLASLSARLMTKIDSVLEIEQPDFALVQGDTTTVLMASLACFYRHIPVGHVEAGLRTGNLASPFPEEANRVLASSLATLHFPPTTTSEQNLLAENRSPDRVFVTGNTVIDALHLEVQRQQNPAIKEEIERTLGDLLPSDWRSTRNVLITGHRRENFGSGFTAICDAIARLATRFPEVRFIYPVHLNPNVQVPVQASLGKLNNVFLLPPQSYRPFVALMRQCTLVLTDSGGVQEEAPSLGKPVLVMRDTTERPEGVTAGTVKLVGPVKDNIVHHVSELLTQPSIYDAMAKATNPYGDGQASSRILNAVATLLQV</sequence>
<evidence type="ECO:0000259" key="5">
    <source>
        <dbReference type="Pfam" id="PF02350"/>
    </source>
</evidence>
<protein>
    <recommendedName>
        <fullName evidence="3">UDP-N-acetylglucosamine 2-epimerase (non-hydrolyzing)</fullName>
        <ecNumber evidence="3">5.1.3.14</ecNumber>
    </recommendedName>
</protein>
<dbReference type="InterPro" id="IPR029767">
    <property type="entry name" value="WecB-like"/>
</dbReference>
<dbReference type="EMBL" id="FXUG01000003">
    <property type="protein sequence ID" value="SMP51908.1"/>
    <property type="molecule type" value="Genomic_DNA"/>
</dbReference>
<keyword evidence="1 4" id="KW-0413">Isomerase</keyword>
<dbReference type="CDD" id="cd03786">
    <property type="entry name" value="GTB_UDP-GlcNAc_2-Epimerase"/>
    <property type="match status" value="1"/>
</dbReference>
<dbReference type="PANTHER" id="PTHR43174">
    <property type="entry name" value="UDP-N-ACETYLGLUCOSAMINE 2-EPIMERASE"/>
    <property type="match status" value="1"/>
</dbReference>
<comment type="caution">
    <text evidence="6">The sequence shown here is derived from an EMBL/GenBank/DDBJ whole genome shotgun (WGS) entry which is preliminary data.</text>
</comment>
<dbReference type="Proteomes" id="UP001158067">
    <property type="component" value="Unassembled WGS sequence"/>
</dbReference>
<evidence type="ECO:0000256" key="4">
    <source>
        <dbReference type="RuleBase" id="RU003513"/>
    </source>
</evidence>
<name>A0ABY1Q0F4_9BACT</name>
<keyword evidence="7" id="KW-1185">Reference proteome</keyword>